<dbReference type="PROSITE" id="PS00061">
    <property type="entry name" value="ADH_SHORT"/>
    <property type="match status" value="1"/>
</dbReference>
<dbReference type="CDD" id="cd05233">
    <property type="entry name" value="SDR_c"/>
    <property type="match status" value="1"/>
</dbReference>
<dbReference type="PATRIC" id="fig|34065.5.peg.1635"/>
<dbReference type="SUPFAM" id="SSF51735">
    <property type="entry name" value="NAD(P)-binding Rossmann-fold domains"/>
    <property type="match status" value="1"/>
</dbReference>
<dbReference type="PANTHER" id="PTHR43477">
    <property type="entry name" value="DIHYDROANTICAPSIN 7-DEHYDROGENASE"/>
    <property type="match status" value="1"/>
</dbReference>
<dbReference type="InterPro" id="IPR057326">
    <property type="entry name" value="KR_dom"/>
</dbReference>
<accession>A0A0P9UWA2</accession>
<dbReference type="FunFam" id="3.40.50.720:FF:000084">
    <property type="entry name" value="Short-chain dehydrogenase reductase"/>
    <property type="match status" value="1"/>
</dbReference>
<reference evidence="4 5" key="1">
    <citation type="submission" date="2015-09" db="EMBL/GenBank/DDBJ databases">
        <title>Genome announcement of multiple Pseudomonas syringae strains.</title>
        <authorList>
            <person name="Thakur S."/>
            <person name="Wang P.W."/>
            <person name="Gong Y."/>
            <person name="Weir B.S."/>
            <person name="Guttman D.S."/>
        </authorList>
    </citation>
    <scope>NUCLEOTIDE SEQUENCE [LARGE SCALE GENOMIC DNA]</scope>
    <source>
        <strain evidence="4 5">ICMP4331</strain>
    </source>
</reference>
<comment type="similarity">
    <text evidence="1">Belongs to the short-chain dehydrogenases/reductases (SDR) family.</text>
</comment>
<dbReference type="InterPro" id="IPR020904">
    <property type="entry name" value="Sc_DH/Rdtase_CS"/>
</dbReference>
<evidence type="ECO:0000259" key="3">
    <source>
        <dbReference type="SMART" id="SM00822"/>
    </source>
</evidence>
<dbReference type="GO" id="GO:0016491">
    <property type="term" value="F:oxidoreductase activity"/>
    <property type="evidence" value="ECO:0007669"/>
    <property type="project" value="UniProtKB-KW"/>
</dbReference>
<dbReference type="SMART" id="SM00822">
    <property type="entry name" value="PKS_KR"/>
    <property type="match status" value="1"/>
</dbReference>
<organism evidence="4 5">
    <name type="scientific">Pseudomonas amygdali pv. mori</name>
    <dbReference type="NCBI Taxonomy" id="34065"/>
    <lineage>
        <taxon>Bacteria</taxon>
        <taxon>Pseudomonadati</taxon>
        <taxon>Pseudomonadota</taxon>
        <taxon>Gammaproteobacteria</taxon>
        <taxon>Pseudomonadales</taxon>
        <taxon>Pseudomonadaceae</taxon>
        <taxon>Pseudomonas</taxon>
        <taxon>Pseudomonas amygdali</taxon>
    </lineage>
</organism>
<evidence type="ECO:0000313" key="5">
    <source>
        <dbReference type="Proteomes" id="UP000050420"/>
    </source>
</evidence>
<evidence type="ECO:0000313" key="4">
    <source>
        <dbReference type="EMBL" id="KPX94429.1"/>
    </source>
</evidence>
<evidence type="ECO:0000256" key="2">
    <source>
        <dbReference type="ARBA" id="ARBA00023002"/>
    </source>
</evidence>
<dbReference type="PRINTS" id="PR00080">
    <property type="entry name" value="SDRFAMILY"/>
</dbReference>
<dbReference type="InterPro" id="IPR002347">
    <property type="entry name" value="SDR_fam"/>
</dbReference>
<dbReference type="EMBL" id="LJQU01000274">
    <property type="protein sequence ID" value="KPX94429.1"/>
    <property type="molecule type" value="Genomic_DNA"/>
</dbReference>
<proteinExistence type="inferred from homology"/>
<evidence type="ECO:0000256" key="1">
    <source>
        <dbReference type="ARBA" id="ARBA00006484"/>
    </source>
</evidence>
<protein>
    <submittedName>
        <fullName evidence="4">Gluconate 5-dehydrogenase</fullName>
    </submittedName>
</protein>
<dbReference type="InterPro" id="IPR036291">
    <property type="entry name" value="NAD(P)-bd_dom_sf"/>
</dbReference>
<feature type="domain" description="Ketoreductase" evidence="3">
    <location>
        <begin position="60"/>
        <end position="237"/>
    </location>
</feature>
<dbReference type="Gene3D" id="3.40.50.720">
    <property type="entry name" value="NAD(P)-binding Rossmann-like Domain"/>
    <property type="match status" value="1"/>
</dbReference>
<gene>
    <name evidence="4" type="ORF">ALO63_100283</name>
</gene>
<name>A0A0P9UWA2_PSEA0</name>
<dbReference type="PRINTS" id="PR00081">
    <property type="entry name" value="GDHRDH"/>
</dbReference>
<dbReference type="InterPro" id="IPR051122">
    <property type="entry name" value="SDR_DHRS6-like"/>
</dbReference>
<dbReference type="AlphaFoldDB" id="A0A0P9UWA2"/>
<dbReference type="PANTHER" id="PTHR43477:SF1">
    <property type="entry name" value="DIHYDROANTICAPSIN 7-DEHYDROGENASE"/>
    <property type="match status" value="1"/>
</dbReference>
<dbReference type="Pfam" id="PF13561">
    <property type="entry name" value="adh_short_C2"/>
    <property type="match status" value="1"/>
</dbReference>
<sequence length="302" mass="32548">MRMNGWIRTCRPTVSTLARVWMTSSVSLQSHKRSGVFQAVPVSPEEERWVVSNPFSLSGKLIMVTGASSGIGSQVAIWLSQQGARVVLVARNTERLEATRRQLHGESHGVEPFDLLDGHAVPAWMKTLASTYGPFDGLVHAAGVQMPLPIRALAIEQWETVFATNVTSGFSLIKSFRQKGVFVQGASIVLLSSVMAQAAQPSLMAYCASKGAVESMVRAAALELARDGIRVNAIAPGIVRTEMTRKLEELVGIDSMAVVEQKHPLGFGEPLDIAYAVNYLLSPAARWVTGTAMVVDGGYLAQ</sequence>
<keyword evidence="2" id="KW-0560">Oxidoreductase</keyword>
<comment type="caution">
    <text evidence="4">The sequence shown here is derived from an EMBL/GenBank/DDBJ whole genome shotgun (WGS) entry which is preliminary data.</text>
</comment>
<dbReference type="Proteomes" id="UP000050420">
    <property type="component" value="Unassembled WGS sequence"/>
</dbReference>